<evidence type="ECO:0000313" key="2">
    <source>
        <dbReference type="Proteomes" id="UP001163603"/>
    </source>
</evidence>
<dbReference type="Proteomes" id="UP001163603">
    <property type="component" value="Chromosome 12"/>
</dbReference>
<name>A0ACC0XG97_9ROSI</name>
<dbReference type="EMBL" id="CM047747">
    <property type="protein sequence ID" value="KAJ0017267.1"/>
    <property type="molecule type" value="Genomic_DNA"/>
</dbReference>
<gene>
    <name evidence="1" type="ORF">Pint_12255</name>
</gene>
<organism evidence="1 2">
    <name type="scientific">Pistacia integerrima</name>
    <dbReference type="NCBI Taxonomy" id="434235"/>
    <lineage>
        <taxon>Eukaryota</taxon>
        <taxon>Viridiplantae</taxon>
        <taxon>Streptophyta</taxon>
        <taxon>Embryophyta</taxon>
        <taxon>Tracheophyta</taxon>
        <taxon>Spermatophyta</taxon>
        <taxon>Magnoliopsida</taxon>
        <taxon>eudicotyledons</taxon>
        <taxon>Gunneridae</taxon>
        <taxon>Pentapetalae</taxon>
        <taxon>rosids</taxon>
        <taxon>malvids</taxon>
        <taxon>Sapindales</taxon>
        <taxon>Anacardiaceae</taxon>
        <taxon>Pistacia</taxon>
    </lineage>
</organism>
<protein>
    <submittedName>
        <fullName evidence="1">Uncharacterized protein</fullName>
    </submittedName>
</protein>
<proteinExistence type="predicted"/>
<keyword evidence="2" id="KW-1185">Reference proteome</keyword>
<reference evidence="2" key="1">
    <citation type="journal article" date="2023" name="G3 (Bethesda)">
        <title>Genome assembly and association tests identify interacting loci associated with vigor, precocity, and sex in interspecific pistachio rootstocks.</title>
        <authorList>
            <person name="Palmer W."/>
            <person name="Jacygrad E."/>
            <person name="Sagayaradj S."/>
            <person name="Cavanaugh K."/>
            <person name="Han R."/>
            <person name="Bertier L."/>
            <person name="Beede B."/>
            <person name="Kafkas S."/>
            <person name="Golino D."/>
            <person name="Preece J."/>
            <person name="Michelmore R."/>
        </authorList>
    </citation>
    <scope>NUCLEOTIDE SEQUENCE [LARGE SCALE GENOMIC DNA]</scope>
</reference>
<comment type="caution">
    <text evidence="1">The sequence shown here is derived from an EMBL/GenBank/DDBJ whole genome shotgun (WGS) entry which is preliminary data.</text>
</comment>
<evidence type="ECO:0000313" key="1">
    <source>
        <dbReference type="EMBL" id="KAJ0017267.1"/>
    </source>
</evidence>
<accession>A0ACC0XG97</accession>
<sequence length="1453" mass="162959">MAGSRRFALGAQPDVKQILLEAQHRWLHPREICELLRNYNQIHICPQPPNLPPSGSVILFDRKVVRNFRNDGHKWRKKKNGKALKESHEKLKVGNVNELQCYYAHGEDNENFQRRSYWMLQEEFSNIVLVHYRDVKLSLFLACLVPSANLPQKVPNFQPQEYIVEKCDLDVGSLPSHPSFSSTQTETIGNIPEQGHGISEQLVAKSFGESEEFGSHLQFLGEWQTFENDSASKCFTYSDLDQGLTSKFCEQDSDCVDLLDSLVPSCAHPHNQNDVQRQLPNAEHAHILQSDSERISTVEGKSIYSDAIKQYLLDCSLTGEGLRKIESSYGLMSQELAGADVQFSSEAYQETVDTENRTDGSSIPTRPRLDTSMPNSSLSEDQLCDIIDSTTNRACVGSKTETSRNDSSHLSKRHMEQKLYSDSAPNLTSGFCSQDIDHFDLLDGNRTNYNRIKATEETTPYSQEIKKTIPSSEIEGSMSSSFHPNNYHLPSQTTETTSLTSAQASEYGNAESVYNNNTSSRFRSSLDLQHPVIDNIDAGFSYPYYPASHFYFNDYQGKFSDVPGTDFSSLSQADKSKDSSDAGLTCDLWKNLELQSWEDVLENCASDVGSLPFHTPFSSTQPDTMGNIPIQEHELLGQLFTKNWSFGERHKFGSHLPARDWQVEYDVPRFNLSCQQTSQNDSSLLSEWPMDQKLASDSAHNITSRSHEQGNENDRQIELSNTDRGHHLQLDQESNLAIQGKSLFSSSLNQHLFDGSLNDEGLKKTDSFNRWMSKELGDVIELHMQSSSGAYRDTIANENGIQDSNIPPQVRLDTYILGPSVSQDQLYSIIDFSPNWVYVGSEIKVLITGRFLMSQQEAENNNWSCMFGEVEVPAEILVGGVFRCHTPVQKGGRVPFYVTCSNRLACSELREFEYRDRNVQDVDLADSSGNITIESLRMRLGKLLCLSSISTPNYDPSKLNELSELSSKISSLLKENNDDWDEMLKLTSEEKFSLEKAKEKLLQRSLKEKLHVWLLQKVAEGGKGPSVLTQDGQGVLHFAAALGYDWALEPTVFAGVNINFRDVNGWTALHWAAYCGSIFFHEFIFDTRERTVASLISLGAAAGALSDPNPKYPSGQTPADLAFAGGHKGIAGYLAESDLSDLSSRLSSITIEQKGGKASEFSGANAVPTVSHRSPAPMTDEDLRYGLSMKDSLAAVCKATQAAARIHQVFRVQSFQKKQLKEYGEDAFGISDERALSLVAVKSHKAGHHDEPVHAAAVRIQNKFRSWKGRKDFLTIRRQIVKIQAHIRGHQVRKKSIIWSVGILEKSILRWRRKGSGLRGFKSEALTESSSMIDTSTKEDDYDFLKEGRKQKEERLQQALARVKSMVQYPEARDQYSRLLNVVNEIQETKATALNNSEVSVDFDSLLDVDTFMFGDGNNAGYCFENSEVSADFYNNLMDIEALLDDDTFMPTA</sequence>